<dbReference type="AlphaFoldDB" id="A0A6A3PH86"/>
<evidence type="ECO:0000313" key="2">
    <source>
        <dbReference type="EMBL" id="KAE9056310.1"/>
    </source>
</evidence>
<gene>
    <name evidence="2" type="ORF">PF006_g32717</name>
</gene>
<evidence type="ECO:0008006" key="4">
    <source>
        <dbReference type="Google" id="ProtNLM"/>
    </source>
</evidence>
<dbReference type="Proteomes" id="UP000440732">
    <property type="component" value="Unassembled WGS sequence"/>
</dbReference>
<feature type="non-terminal residue" evidence="2">
    <location>
        <position position="215"/>
    </location>
</feature>
<evidence type="ECO:0000313" key="3">
    <source>
        <dbReference type="Proteomes" id="UP000440732"/>
    </source>
</evidence>
<feature type="region of interest" description="Disordered" evidence="1">
    <location>
        <begin position="82"/>
        <end position="106"/>
    </location>
</feature>
<comment type="caution">
    <text evidence="2">The sequence shown here is derived from an EMBL/GenBank/DDBJ whole genome shotgun (WGS) entry which is preliminary data.</text>
</comment>
<accession>A0A6A3PH86</accession>
<dbReference type="EMBL" id="QXGA01009651">
    <property type="protein sequence ID" value="KAE9056310.1"/>
    <property type="molecule type" value="Genomic_DNA"/>
</dbReference>
<feature type="region of interest" description="Disordered" evidence="1">
    <location>
        <begin position="173"/>
        <end position="192"/>
    </location>
</feature>
<name>A0A6A3PH86_9STRA</name>
<reference evidence="2 3" key="1">
    <citation type="submission" date="2018-08" db="EMBL/GenBank/DDBJ databases">
        <title>Genomic investigation of the strawberry pathogen Phytophthora fragariae indicates pathogenicity is determined by transcriptional variation in three key races.</title>
        <authorList>
            <person name="Adams T.M."/>
            <person name="Armitage A.D."/>
            <person name="Sobczyk M.K."/>
            <person name="Bates H.J."/>
            <person name="Dunwell J.M."/>
            <person name="Nellist C.F."/>
            <person name="Harrison R.J."/>
        </authorList>
    </citation>
    <scope>NUCLEOTIDE SEQUENCE [LARGE SCALE GENOMIC DNA]</scope>
    <source>
        <strain evidence="2 3">NOV-5</strain>
    </source>
</reference>
<protein>
    <recommendedName>
        <fullName evidence="4">Myb-like domain-containing protein</fullName>
    </recommendedName>
</protein>
<feature type="compositionally biased region" description="Low complexity" evidence="1">
    <location>
        <begin position="82"/>
        <end position="92"/>
    </location>
</feature>
<proteinExistence type="predicted"/>
<evidence type="ECO:0000256" key="1">
    <source>
        <dbReference type="SAM" id="MobiDB-lite"/>
    </source>
</evidence>
<feature type="compositionally biased region" description="Polar residues" evidence="1">
    <location>
        <begin position="175"/>
        <end position="190"/>
    </location>
</feature>
<organism evidence="2 3">
    <name type="scientific">Phytophthora fragariae</name>
    <dbReference type="NCBI Taxonomy" id="53985"/>
    <lineage>
        <taxon>Eukaryota</taxon>
        <taxon>Sar</taxon>
        <taxon>Stramenopiles</taxon>
        <taxon>Oomycota</taxon>
        <taxon>Peronosporomycetes</taxon>
        <taxon>Peronosporales</taxon>
        <taxon>Peronosporaceae</taxon>
        <taxon>Phytophthora</taxon>
    </lineage>
</organism>
<sequence length="215" mass="22588">MRTSFTDGEDKLLVQIALQFEREGLRVTWAYVARRMKTKRSANELRLRLASLKRIYGNSISGFPPWFFSGLASRRIFATRARSPSSSRASQSLIAPTHAPPPRLDITPKTPGSACLSEWSGGHVAIVDDAKSSNIAASKAASTAATTTVHSATTKSLDVPAFPSGFFSEAKSFGGATTTSASNSVDTSSLDADPGVRVATAATVKSVSSSATATS</sequence>